<dbReference type="InterPro" id="IPR019734">
    <property type="entry name" value="TPR_rpt"/>
</dbReference>
<keyword evidence="3 7" id="KW-0418">Kinase</keyword>
<dbReference type="InterPro" id="IPR000719">
    <property type="entry name" value="Prot_kinase_dom"/>
</dbReference>
<protein>
    <submittedName>
        <fullName evidence="7">Serine/threonine-protein kinase PknD</fullName>
        <ecNumber evidence="7">2.7.11.1</ecNumber>
    </submittedName>
</protein>
<dbReference type="GO" id="GO:0005524">
    <property type="term" value="F:ATP binding"/>
    <property type="evidence" value="ECO:0007669"/>
    <property type="project" value="UniProtKB-KW"/>
</dbReference>
<keyword evidence="2" id="KW-0547">Nucleotide-binding</keyword>
<keyword evidence="7" id="KW-0614">Plasmid</keyword>
<evidence type="ECO:0000313" key="7">
    <source>
        <dbReference type="EMBL" id="QDV39643.1"/>
    </source>
</evidence>
<dbReference type="Gene3D" id="1.25.40.10">
    <property type="entry name" value="Tetratricopeptide repeat domain"/>
    <property type="match status" value="3"/>
</dbReference>
<dbReference type="CDD" id="cd14014">
    <property type="entry name" value="STKc_PknB_like"/>
    <property type="match status" value="1"/>
</dbReference>
<evidence type="ECO:0000256" key="1">
    <source>
        <dbReference type="ARBA" id="ARBA00022679"/>
    </source>
</evidence>
<gene>
    <name evidence="7" type="primary">pknD</name>
    <name evidence="7" type="ORF">ElP_76150</name>
</gene>
<sequence length="1016" mass="110340">MAASDRDLLFGLLALQNGLIDQVQLVGAFQAWTRDRGRALDDHLVALGHLEADARDGVAAMLVLHLKKNGGDTERSLASLPAGRSTRDRLAALADPELTGSVARIGGASDATEEGEGDAGRTTTYSVGTATSEGQRFRILRPHARGGLGAVFVALDDELHREVALKKILDGHADDPTSRARFLAEAEITGGLEHPGIVPVYGLGSFDDGRPYYAMRFIRGDSLKEAIGRFHGDESIRRDPGRRSLELRKLLRRFLDVCNAIEYAHARGVLHRDIKPGNVIVGRHGETLVVDWGLAKASGHADLDAAAGERPLVPSSASGSAETLPGSALGTPAYMSPEQARGDLSSLGPASDVYSLGATLYCLLTGKPPFEGDDVGAVLRAVDRGELRPPRQHDPAIDPALEAICLKAMATRPEGRYPRARALAEDVERWMADEPNSSYRDPPLRRAGRWARRHRPLVAGAAALLVSAVAGLSVGAALIDRERSKAEANFRQARAAVDEYFTTVSESTLLNVPGLQPLRKELLDAARRYYRDFLRERGDDPAVRAEAASASFRVGWISQGLGEPEEAAGPYRIAADLYEQLARDHPDNVEYRRLLAIAHGAQGLLAGDDERTDEAMAAHRKALEIRKAIAKERPDDALALIDVARTHRNIGKVLRDTGRPDEALAEWDRAVAIARPLLDRPLPRAAGPNDLTGRNDLSAIVREDLGSVLLDRAVTLRESGRHAEARSSWEQARDLFEGLCGEQPGNLALRSRLADCYADGYSLEYDQGRLEDALGFMRRALKLREAMAVANPSIPVYRRAWAEDLVSLGWVLRLLGREAESLEAYRKATDLAEALLAEEEGDAYTTNLLAKSLNQRATILALAGRAAEALPLARRAVEVMDPIVREQPERIFHVSTLGNALRGLGRVEDAVGDPIAALAAFERAVAVDRSLADRYPACRYNLACSLALIVPLADPGCREAQALRAMAALRQARGAGYSNLANMKADPDLDPLRDREDFQHFLLNMAFPADPFARGR</sequence>
<dbReference type="KEGG" id="tpla:ElP_76150"/>
<dbReference type="PROSITE" id="PS50011">
    <property type="entry name" value="PROTEIN_KINASE_DOM"/>
    <property type="match status" value="1"/>
</dbReference>
<accession>A0A518HFM3</accession>
<dbReference type="PANTHER" id="PTHR43289">
    <property type="entry name" value="MITOGEN-ACTIVATED PROTEIN KINASE KINASE KINASE 20-RELATED"/>
    <property type="match status" value="1"/>
</dbReference>
<dbReference type="SMART" id="SM00220">
    <property type="entry name" value="S_TKc"/>
    <property type="match status" value="1"/>
</dbReference>
<dbReference type="Proteomes" id="UP000317835">
    <property type="component" value="Plasmid pElP_4"/>
</dbReference>
<dbReference type="RefSeq" id="WP_197447227.1">
    <property type="nucleotide sequence ID" value="NZ_CP036430.1"/>
</dbReference>
<evidence type="ECO:0000256" key="5">
    <source>
        <dbReference type="SAM" id="MobiDB-lite"/>
    </source>
</evidence>
<dbReference type="SMART" id="SM00028">
    <property type="entry name" value="TPR"/>
    <property type="match status" value="7"/>
</dbReference>
<keyword evidence="4" id="KW-0067">ATP-binding</keyword>
<dbReference type="Gene3D" id="3.30.200.20">
    <property type="entry name" value="Phosphorylase Kinase, domain 1"/>
    <property type="match status" value="1"/>
</dbReference>
<evidence type="ECO:0000256" key="3">
    <source>
        <dbReference type="ARBA" id="ARBA00022777"/>
    </source>
</evidence>
<dbReference type="GO" id="GO:0004674">
    <property type="term" value="F:protein serine/threonine kinase activity"/>
    <property type="evidence" value="ECO:0007669"/>
    <property type="project" value="UniProtKB-EC"/>
</dbReference>
<keyword evidence="1 7" id="KW-0808">Transferase</keyword>
<dbReference type="Pfam" id="PF13181">
    <property type="entry name" value="TPR_8"/>
    <property type="match status" value="1"/>
</dbReference>
<feature type="region of interest" description="Disordered" evidence="5">
    <location>
        <begin position="103"/>
        <end position="126"/>
    </location>
</feature>
<dbReference type="EMBL" id="CP036430">
    <property type="protein sequence ID" value="QDV39643.1"/>
    <property type="molecule type" value="Genomic_DNA"/>
</dbReference>
<feature type="domain" description="Protein kinase" evidence="6">
    <location>
        <begin position="137"/>
        <end position="431"/>
    </location>
</feature>
<geneLocation type="plasmid" evidence="8">
    <name>pelp_4</name>
</geneLocation>
<dbReference type="SUPFAM" id="SSF48452">
    <property type="entry name" value="TPR-like"/>
    <property type="match status" value="2"/>
</dbReference>
<dbReference type="InterPro" id="IPR008271">
    <property type="entry name" value="Ser/Thr_kinase_AS"/>
</dbReference>
<dbReference type="Gene3D" id="1.10.510.10">
    <property type="entry name" value="Transferase(Phosphotransferase) domain 1"/>
    <property type="match status" value="1"/>
</dbReference>
<dbReference type="PROSITE" id="PS00108">
    <property type="entry name" value="PROTEIN_KINASE_ST"/>
    <property type="match status" value="1"/>
</dbReference>
<dbReference type="AlphaFoldDB" id="A0A518HFM3"/>
<evidence type="ECO:0000259" key="6">
    <source>
        <dbReference type="PROSITE" id="PS50011"/>
    </source>
</evidence>
<dbReference type="PANTHER" id="PTHR43289:SF6">
    <property type="entry name" value="SERINE_THREONINE-PROTEIN KINASE NEKL-3"/>
    <property type="match status" value="1"/>
</dbReference>
<dbReference type="Pfam" id="PF00069">
    <property type="entry name" value="Pkinase"/>
    <property type="match status" value="1"/>
</dbReference>
<evidence type="ECO:0000256" key="4">
    <source>
        <dbReference type="ARBA" id="ARBA00022840"/>
    </source>
</evidence>
<organism evidence="7 8">
    <name type="scientific">Tautonia plasticadhaerens</name>
    <dbReference type="NCBI Taxonomy" id="2527974"/>
    <lineage>
        <taxon>Bacteria</taxon>
        <taxon>Pseudomonadati</taxon>
        <taxon>Planctomycetota</taxon>
        <taxon>Planctomycetia</taxon>
        <taxon>Isosphaerales</taxon>
        <taxon>Isosphaeraceae</taxon>
        <taxon>Tautonia</taxon>
    </lineage>
</organism>
<dbReference type="InterPro" id="IPR011009">
    <property type="entry name" value="Kinase-like_dom_sf"/>
</dbReference>
<proteinExistence type="predicted"/>
<dbReference type="EC" id="2.7.11.1" evidence="7"/>
<dbReference type="InterPro" id="IPR011990">
    <property type="entry name" value="TPR-like_helical_dom_sf"/>
</dbReference>
<dbReference type="SUPFAM" id="SSF56112">
    <property type="entry name" value="Protein kinase-like (PK-like)"/>
    <property type="match status" value="1"/>
</dbReference>
<keyword evidence="8" id="KW-1185">Reference proteome</keyword>
<reference evidence="7 8" key="1">
    <citation type="submission" date="2019-02" db="EMBL/GenBank/DDBJ databases">
        <title>Deep-cultivation of Planctomycetes and their phenomic and genomic characterization uncovers novel biology.</title>
        <authorList>
            <person name="Wiegand S."/>
            <person name="Jogler M."/>
            <person name="Boedeker C."/>
            <person name="Pinto D."/>
            <person name="Vollmers J."/>
            <person name="Rivas-Marin E."/>
            <person name="Kohn T."/>
            <person name="Peeters S.H."/>
            <person name="Heuer A."/>
            <person name="Rast P."/>
            <person name="Oberbeckmann S."/>
            <person name="Bunk B."/>
            <person name="Jeske O."/>
            <person name="Meyerdierks A."/>
            <person name="Storesund J.E."/>
            <person name="Kallscheuer N."/>
            <person name="Luecker S."/>
            <person name="Lage O.M."/>
            <person name="Pohl T."/>
            <person name="Merkel B.J."/>
            <person name="Hornburger P."/>
            <person name="Mueller R.-W."/>
            <person name="Bruemmer F."/>
            <person name="Labrenz M."/>
            <person name="Spormann A.M."/>
            <person name="Op den Camp H."/>
            <person name="Overmann J."/>
            <person name="Amann R."/>
            <person name="Jetten M.S.M."/>
            <person name="Mascher T."/>
            <person name="Medema M.H."/>
            <person name="Devos D.P."/>
            <person name="Kaster A.-K."/>
            <person name="Ovreas L."/>
            <person name="Rohde M."/>
            <person name="Galperin M.Y."/>
            <person name="Jogler C."/>
        </authorList>
    </citation>
    <scope>NUCLEOTIDE SEQUENCE [LARGE SCALE GENOMIC DNA]</scope>
    <source>
        <strain evidence="7 8">ElP</strain>
        <plasmid evidence="8">pelp_4</plasmid>
    </source>
</reference>
<evidence type="ECO:0000313" key="8">
    <source>
        <dbReference type="Proteomes" id="UP000317835"/>
    </source>
</evidence>
<evidence type="ECO:0000256" key="2">
    <source>
        <dbReference type="ARBA" id="ARBA00022741"/>
    </source>
</evidence>
<name>A0A518HFM3_9BACT</name>